<dbReference type="EMBL" id="SFAP01000107">
    <property type="protein sequence ID" value="TRV25355.1"/>
    <property type="molecule type" value="Genomic_DNA"/>
</dbReference>
<gene>
    <name evidence="1" type="ORF">EWV88_07980</name>
</gene>
<proteinExistence type="predicted"/>
<evidence type="ECO:0000313" key="1">
    <source>
        <dbReference type="EMBL" id="TRV25355.1"/>
    </source>
</evidence>
<protein>
    <submittedName>
        <fullName evidence="1">Uncharacterized protein</fullName>
    </submittedName>
</protein>
<organism evidence="1 2">
    <name type="scientific">Microcystis wesenbergii Mw_MB_S_20031200_S109D</name>
    <dbReference type="NCBI Taxonomy" id="2486241"/>
    <lineage>
        <taxon>Bacteria</taxon>
        <taxon>Bacillati</taxon>
        <taxon>Cyanobacteriota</taxon>
        <taxon>Cyanophyceae</taxon>
        <taxon>Oscillatoriophycideae</taxon>
        <taxon>Chroococcales</taxon>
        <taxon>Microcystaceae</taxon>
        <taxon>Microcystis</taxon>
    </lineage>
</organism>
<comment type="caution">
    <text evidence="1">The sequence shown here is derived from an EMBL/GenBank/DDBJ whole genome shotgun (WGS) entry which is preliminary data.</text>
</comment>
<accession>A0A552LYR3</accession>
<evidence type="ECO:0000313" key="2">
    <source>
        <dbReference type="Proteomes" id="UP000318616"/>
    </source>
</evidence>
<sequence>MTTMLRRVQQFLDSGDSDRAREEIDRAFGNLRRVDSHVREFAALLALGSIEASEIGLGVLGRKLLQNDSEINNEIIWLFIASILSRNSIPADSPSRISLLVLTASVNSWELPIFALLAPALDAFFKVSLADGTPLIAEQTLDFLATWGRIYAKAPHIKTQLKKLQSLSNNLLEQVDDLELKAEWSEGINIFFEEASTTKYYDGNVFSAGQDLIKKIYNTQSLQRDTEDKNLTETKDKLLRLVTSSLATIGTVLDSHELSVAVRIDNDSKDRKSWSVVASVIDKLERLFQEIADLTFERINKLPAFTPAQAIPGSWTIILHVNLSPDHANLLAKTISDLSSRKIDHKLESENELEVVSIWQDCVTKIKEDDLRVDMAVSINSEEFNVTKTISTEDEYISSLTELQSPSIRVLSHDIPQADKLERVVDLSSLLIQYPHSLPTVRQQFLDRNGITERQFSYYRRAAEILNLADERVQPTTACFMLDRLPENSKKRFLAHQFIASKVGWAWFNWQNAHDLSEIKPERAREFLLEVCPSLSESTVGRRAKTLQSWLRYFLGTENE</sequence>
<reference evidence="1 2" key="1">
    <citation type="submission" date="2019-01" db="EMBL/GenBank/DDBJ databases">
        <title>Coherence of Microcystis species and biogeography revealed through population genomics.</title>
        <authorList>
            <person name="Perez-Carrascal O.M."/>
            <person name="Terrat Y."/>
            <person name="Giani A."/>
            <person name="Fortin N."/>
            <person name="Tromas N."/>
            <person name="Shapiro B.J."/>
        </authorList>
    </citation>
    <scope>NUCLEOTIDE SEQUENCE [LARGE SCALE GENOMIC DNA]</scope>
    <source>
        <strain evidence="1">Mw_MB_S_20031200_S109D</strain>
    </source>
</reference>
<name>A0A552LYR3_9CHRO</name>
<dbReference type="Proteomes" id="UP000318616">
    <property type="component" value="Unassembled WGS sequence"/>
</dbReference>
<dbReference type="AlphaFoldDB" id="A0A552LYR3"/>